<evidence type="ECO:0000313" key="3">
    <source>
        <dbReference type="Proteomes" id="UP000594342"/>
    </source>
</evidence>
<organism evidence="2 3">
    <name type="scientific">Yasminevirus sp. GU-2018</name>
    <dbReference type="NCBI Taxonomy" id="2420051"/>
    <lineage>
        <taxon>Viruses</taxon>
        <taxon>Varidnaviria</taxon>
        <taxon>Bamfordvirae</taxon>
        <taxon>Nucleocytoviricota</taxon>
        <taxon>Megaviricetes</taxon>
        <taxon>Imitervirales</taxon>
        <taxon>Mimiviridae</taxon>
        <taxon>Klosneuvirinae</taxon>
        <taxon>Yasminevirus</taxon>
        <taxon>Yasminevirus saudimassiliense</taxon>
    </lineage>
</organism>
<dbReference type="InterPro" id="IPR017926">
    <property type="entry name" value="GATASE"/>
</dbReference>
<dbReference type="Pfam" id="PF00117">
    <property type="entry name" value="GATase"/>
    <property type="match status" value="1"/>
</dbReference>
<dbReference type="PROSITE" id="PS51273">
    <property type="entry name" value="GATASE_TYPE_1"/>
    <property type="match status" value="1"/>
</dbReference>
<dbReference type="PANTHER" id="PTHR42695:SF5">
    <property type="entry name" value="GLUTAMINE AMIDOTRANSFERASE YLR126C-RELATED"/>
    <property type="match status" value="1"/>
</dbReference>
<feature type="domain" description="Glutamine amidotransferase" evidence="1">
    <location>
        <begin position="61"/>
        <end position="230"/>
    </location>
</feature>
<dbReference type="InterPro" id="IPR044992">
    <property type="entry name" value="ChyE-like"/>
</dbReference>
<dbReference type="SUPFAM" id="SSF52317">
    <property type="entry name" value="Class I glutamine amidotransferase-like"/>
    <property type="match status" value="1"/>
</dbReference>
<proteinExistence type="predicted"/>
<sequence length="275" mass="31075">MKRVLIIKNGVCDVDKSLMKLLCEIDQGITPESITVTMSRDLVMNRDGSMSINDYACMISKQVDCIIVCGGQQSLVDRALPFYRHPYLNELIKYVRVWIEADVHILGICLGAQIIGEACGVKTKRLHCPVNGFNKDIQVVKQENTLNNVCLLGDWFSPHIPYVLSCHMDYVGINMSDVDLSGSDNNCATESNLIVEAVMKNKGDYIPYAFRINSSYGVQFHPEMDDTLFNQVMGICSDLKEHTEFRERNSDSIKKTSIEIFKRWLSFVKVSAIND</sequence>
<dbReference type="Gene3D" id="3.40.50.880">
    <property type="match status" value="1"/>
</dbReference>
<keyword evidence="2" id="KW-0808">Transferase</keyword>
<gene>
    <name evidence="2" type="ORF">YASMINEVIRUS_1260</name>
</gene>
<evidence type="ECO:0000313" key="2">
    <source>
        <dbReference type="EMBL" id="VBB18728.1"/>
    </source>
</evidence>
<keyword evidence="3" id="KW-1185">Reference proteome</keyword>
<dbReference type="EMBL" id="UPSH01000001">
    <property type="protein sequence ID" value="VBB18728.1"/>
    <property type="molecule type" value="Genomic_DNA"/>
</dbReference>
<reference evidence="2 3" key="1">
    <citation type="submission" date="2018-10" db="EMBL/GenBank/DDBJ databases">
        <authorList>
            <consortium name="IHU Genomes"/>
        </authorList>
    </citation>
    <scope>NUCLEOTIDE SEQUENCE [LARGE SCALE GENOMIC DNA]</scope>
    <source>
        <strain evidence="2 3">A1</strain>
    </source>
</reference>
<keyword evidence="2" id="KW-0315">Glutamine amidotransferase</keyword>
<dbReference type="PANTHER" id="PTHR42695">
    <property type="entry name" value="GLUTAMINE AMIDOTRANSFERASE YLR126C-RELATED"/>
    <property type="match status" value="1"/>
</dbReference>
<dbReference type="GO" id="GO:0016740">
    <property type="term" value="F:transferase activity"/>
    <property type="evidence" value="ECO:0007669"/>
    <property type="project" value="UniProtKB-KW"/>
</dbReference>
<protein>
    <submittedName>
        <fullName evidence="2">Type 1 glutamine amidotransferase</fullName>
    </submittedName>
</protein>
<dbReference type="Proteomes" id="UP000594342">
    <property type="component" value="Unassembled WGS sequence"/>
</dbReference>
<dbReference type="InterPro" id="IPR029062">
    <property type="entry name" value="Class_I_gatase-like"/>
</dbReference>
<name>A0A5K0U9N7_9VIRU</name>
<comment type="caution">
    <text evidence="2">The sequence shown here is derived from an EMBL/GenBank/DDBJ whole genome shotgun (WGS) entry which is preliminary data.</text>
</comment>
<accession>A0A5K0U9N7</accession>
<evidence type="ECO:0000259" key="1">
    <source>
        <dbReference type="Pfam" id="PF00117"/>
    </source>
</evidence>